<organism evidence="2 3">
    <name type="scientific">Dryococelus australis</name>
    <dbReference type="NCBI Taxonomy" id="614101"/>
    <lineage>
        <taxon>Eukaryota</taxon>
        <taxon>Metazoa</taxon>
        <taxon>Ecdysozoa</taxon>
        <taxon>Arthropoda</taxon>
        <taxon>Hexapoda</taxon>
        <taxon>Insecta</taxon>
        <taxon>Pterygota</taxon>
        <taxon>Neoptera</taxon>
        <taxon>Polyneoptera</taxon>
        <taxon>Phasmatodea</taxon>
        <taxon>Verophasmatodea</taxon>
        <taxon>Anareolatae</taxon>
        <taxon>Phasmatidae</taxon>
        <taxon>Eurycanthinae</taxon>
        <taxon>Dryococelus</taxon>
    </lineage>
</organism>
<accession>A0ABQ9G6W4</accession>
<sequence>MSSRAYRLAFEGYTEERSRFAVVSYLGHVEYEVAPGQSLEAVEERQLSVDTTGIVECEVGLQQAVKAASHDGQLLPLRLVYLEHVALPCPSRRSSDLRPGTPGRRWSPISPPRAPQPSPTHQTLPPMRQCGATGVYSAAGCFTRTLPGLARISRTGVITTSATEWSAPQSIHTSLPFNAPSDTLAVCLAPGCPLQATRNTNLSDIWATLNSEVLRADEGVASSVGMKGRVKREVLKKTRRPTASSGTIPTCENPETRPGLNPDILGGRRALYPLCHRGPAVTCYVVVSEHEHCLRNVQCLPGDILQVLISTSRNNFLDVKMKLESCLLTRIVLSSLLSCHKLKVAAKSRSGESLLSALRVKARRQVELVFVETNDHIDDDDDNDDDGIMMFLKKLRAPSLAGTRGNVMAHLQPLHKLVCSDNTQGVSTWLKAIGSVVGDSTLMNWKSLPTFTVFEHVVEGDRKCSG</sequence>
<keyword evidence="3" id="KW-1185">Reference proteome</keyword>
<proteinExistence type="predicted"/>
<dbReference type="EMBL" id="JARBHB010000016">
    <property type="protein sequence ID" value="KAJ8867118.1"/>
    <property type="molecule type" value="Genomic_DNA"/>
</dbReference>
<name>A0ABQ9G6W4_9NEOP</name>
<feature type="compositionally biased region" description="Pro residues" evidence="1">
    <location>
        <begin position="109"/>
        <end position="118"/>
    </location>
</feature>
<protein>
    <submittedName>
        <fullName evidence="2">Uncharacterized protein</fullName>
    </submittedName>
</protein>
<evidence type="ECO:0000256" key="1">
    <source>
        <dbReference type="SAM" id="MobiDB-lite"/>
    </source>
</evidence>
<feature type="compositionally biased region" description="Polar residues" evidence="1">
    <location>
        <begin position="241"/>
        <end position="250"/>
    </location>
</feature>
<dbReference type="Proteomes" id="UP001159363">
    <property type="component" value="Chromosome 15"/>
</dbReference>
<evidence type="ECO:0000313" key="2">
    <source>
        <dbReference type="EMBL" id="KAJ8867118.1"/>
    </source>
</evidence>
<feature type="region of interest" description="Disordered" evidence="1">
    <location>
        <begin position="91"/>
        <end position="128"/>
    </location>
</feature>
<gene>
    <name evidence="2" type="ORF">PR048_032981</name>
</gene>
<evidence type="ECO:0000313" key="3">
    <source>
        <dbReference type="Proteomes" id="UP001159363"/>
    </source>
</evidence>
<reference evidence="2 3" key="1">
    <citation type="submission" date="2023-02" db="EMBL/GenBank/DDBJ databases">
        <title>LHISI_Scaffold_Assembly.</title>
        <authorList>
            <person name="Stuart O.P."/>
            <person name="Cleave R."/>
            <person name="Magrath M.J.L."/>
            <person name="Mikheyev A.S."/>
        </authorList>
    </citation>
    <scope>NUCLEOTIDE SEQUENCE [LARGE SCALE GENOMIC DNA]</scope>
    <source>
        <strain evidence="2">Daus_M_001</strain>
        <tissue evidence="2">Leg muscle</tissue>
    </source>
</reference>
<comment type="caution">
    <text evidence="2">The sequence shown here is derived from an EMBL/GenBank/DDBJ whole genome shotgun (WGS) entry which is preliminary data.</text>
</comment>
<feature type="region of interest" description="Disordered" evidence="1">
    <location>
        <begin position="236"/>
        <end position="259"/>
    </location>
</feature>